<gene>
    <name evidence="1" type="ordered locus">MS1865</name>
</gene>
<sequence length="69" mass="7728">MGAKLLPYFDNANAISLHSFPRNVGEVQQGGGKILTISHCMTAPLFTRVNKKSDCFVIKVRSILEKFCW</sequence>
<dbReference type="Proteomes" id="UP000000607">
    <property type="component" value="Chromosome"/>
</dbReference>
<dbReference type="KEGG" id="msu:MS1865"/>
<keyword evidence="2" id="KW-1185">Reference proteome</keyword>
<dbReference type="HOGENOM" id="CLU_2770989_0_0_6"/>
<proteinExistence type="predicted"/>
<name>Q65RD8_MANSM</name>
<dbReference type="AlphaFoldDB" id="Q65RD8"/>
<evidence type="ECO:0000313" key="1">
    <source>
        <dbReference type="EMBL" id="AAU38472.1"/>
    </source>
</evidence>
<dbReference type="STRING" id="221988.MS1865"/>
<protein>
    <submittedName>
        <fullName evidence="1">Uncharacterized protein</fullName>
    </submittedName>
</protein>
<evidence type="ECO:0000313" key="2">
    <source>
        <dbReference type="Proteomes" id="UP000000607"/>
    </source>
</evidence>
<organism evidence="1 2">
    <name type="scientific">Mannheimia succiniciproducens (strain KCTC 0769BP / MBEL55E)</name>
    <dbReference type="NCBI Taxonomy" id="221988"/>
    <lineage>
        <taxon>Bacteria</taxon>
        <taxon>Pseudomonadati</taxon>
        <taxon>Pseudomonadota</taxon>
        <taxon>Gammaproteobacteria</taxon>
        <taxon>Pasteurellales</taxon>
        <taxon>Pasteurellaceae</taxon>
        <taxon>Basfia</taxon>
    </lineage>
</organism>
<dbReference type="EMBL" id="AE016827">
    <property type="protein sequence ID" value="AAU38472.1"/>
    <property type="molecule type" value="Genomic_DNA"/>
</dbReference>
<reference evidence="1 2" key="1">
    <citation type="journal article" date="2004" name="Nat. Biotechnol.">
        <title>The genome sequence of the capnophilic rumen bacterium Mannheimia succiniciproducens.</title>
        <authorList>
            <person name="Hong S.H."/>
            <person name="Kim J.S."/>
            <person name="Lee S.Y."/>
            <person name="In Y.H."/>
            <person name="Choi S.S."/>
            <person name="Rih J.-K."/>
            <person name="Kim C.H."/>
            <person name="Jeong H."/>
            <person name="Hur C.G."/>
            <person name="Kim J.J."/>
        </authorList>
    </citation>
    <scope>NUCLEOTIDE SEQUENCE [LARGE SCALE GENOMIC DNA]</scope>
    <source>
        <strain evidence="2">KCTC 0769BP / MBEL55E</strain>
    </source>
</reference>
<accession>Q65RD8</accession>